<reference evidence="4 5" key="2">
    <citation type="submission" date="2019-03" db="EMBL/GenBank/DDBJ databases">
        <title>Draft Genome Sequences of Six Type Strains of the Genus Massilia.</title>
        <authorList>
            <person name="Miess H."/>
            <person name="Frediansyhah A."/>
            <person name="Gross H."/>
        </authorList>
    </citation>
    <scope>NUCLEOTIDE SEQUENCE [LARGE SCALE GENOMIC DNA]</scope>
    <source>
        <strain evidence="4 5">DSM 17505</strain>
    </source>
</reference>
<dbReference type="Proteomes" id="UP000619512">
    <property type="component" value="Unassembled WGS sequence"/>
</dbReference>
<dbReference type="Proteomes" id="UP000294359">
    <property type="component" value="Chromosome"/>
</dbReference>
<dbReference type="PROSITE" id="PS51910">
    <property type="entry name" value="GH18_2"/>
    <property type="match status" value="1"/>
</dbReference>
<evidence type="ECO:0000313" key="4">
    <source>
        <dbReference type="EMBL" id="QBQ35131.1"/>
    </source>
</evidence>
<dbReference type="SUPFAM" id="SSF51445">
    <property type="entry name" value="(Trans)glycosidases"/>
    <property type="match status" value="1"/>
</dbReference>
<dbReference type="InterPro" id="IPR001223">
    <property type="entry name" value="Glyco_hydro18_cat"/>
</dbReference>
<dbReference type="PANTHER" id="PTHR46066">
    <property type="entry name" value="CHITINASE DOMAIN-CONTAINING PROTEIN 1 FAMILY MEMBER"/>
    <property type="match status" value="1"/>
</dbReference>
<feature type="domain" description="GH18" evidence="2">
    <location>
        <begin position="32"/>
        <end position="373"/>
    </location>
</feature>
<dbReference type="InterPro" id="IPR029070">
    <property type="entry name" value="Chitinase_insertion_sf"/>
</dbReference>
<dbReference type="InterPro" id="IPR017853">
    <property type="entry name" value="GH"/>
</dbReference>
<accession>A0A4P7B9C7</accession>
<evidence type="ECO:0000313" key="5">
    <source>
        <dbReference type="Proteomes" id="UP000294359"/>
    </source>
</evidence>
<sequence>MPTANPFPSLRALALGTILATAAMGAGAADAPFVLAYTDGQIAQSYVNLQTHHASLSAVGLGSTYALQPDGRIDSSAMTPTTANIIRFARGKGLPVYPTVSDYSNSYRGFDPAVSNAVLKDAASRANAVANLVALAHADDFAGINIDLEAVQPGMKTQLSGFIHTLADALHRGGKKLIISIPAKSGDREPSYLDGYDYAALGSAVDYFQVMTYDEVGPGWSSSPSGTWPGPQAGLDWMKTKLAYAVSRVPSAKILQGLPAYGYDYSTGKQAYWKGTNGTPGYNDILGARNVTRLRDGDAATPYATWGTVTPQPDGTGWDTTTRQPVLWYDDAQSIGAKASLVGAYKLAGTSVWAMGYEDAGFWSAVATGLRVGGGDTGGTIGTAGAGYVWKSNARATDNGNRVATAAVHDGSVNASVTLNTYGEGGSRKWQAAGIVFPAARTVSSVTFVNGVIDTHGNGFFESGVTLQYTTDGVRWLESGWAVSQAYPGGAAAADQSYTFTGALTGVLGVRVSGRTGPTSWSGAVKEIRVQGL</sequence>
<name>A0A4P7B9C7_9BURK</name>
<dbReference type="EMBL" id="CP038026">
    <property type="protein sequence ID" value="QBQ35131.1"/>
    <property type="molecule type" value="Genomic_DNA"/>
</dbReference>
<dbReference type="Gene3D" id="3.10.50.10">
    <property type="match status" value="1"/>
</dbReference>
<dbReference type="Gene3D" id="3.20.20.80">
    <property type="entry name" value="Glycosidases"/>
    <property type="match status" value="1"/>
</dbReference>
<gene>
    <name evidence="4" type="ORF">E1742_02305</name>
    <name evidence="3" type="ORF">GCM10007388_44240</name>
</gene>
<dbReference type="GO" id="GO:0005975">
    <property type="term" value="P:carbohydrate metabolic process"/>
    <property type="evidence" value="ECO:0007669"/>
    <property type="project" value="InterPro"/>
</dbReference>
<evidence type="ECO:0000259" key="2">
    <source>
        <dbReference type="PROSITE" id="PS51910"/>
    </source>
</evidence>
<feature type="signal peptide" evidence="1">
    <location>
        <begin position="1"/>
        <end position="28"/>
    </location>
</feature>
<feature type="chain" id="PRO_5044606604" description="GH18 domain-containing protein" evidence="1">
    <location>
        <begin position="29"/>
        <end position="533"/>
    </location>
</feature>
<keyword evidence="1" id="KW-0732">Signal</keyword>
<proteinExistence type="predicted"/>
<dbReference type="GO" id="GO:0008061">
    <property type="term" value="F:chitin binding"/>
    <property type="evidence" value="ECO:0007669"/>
    <property type="project" value="InterPro"/>
</dbReference>
<dbReference type="AlphaFoldDB" id="A0A4P7B9C7"/>
<dbReference type="Pfam" id="PF00704">
    <property type="entry name" value="Glyco_hydro_18"/>
    <property type="match status" value="1"/>
</dbReference>
<dbReference type="EMBL" id="BMWW01000009">
    <property type="protein sequence ID" value="GGZ05650.1"/>
    <property type="molecule type" value="Genomic_DNA"/>
</dbReference>
<reference evidence="3" key="1">
    <citation type="journal article" date="2014" name="Int. J. Syst. Evol. Microbiol.">
        <title>Complete genome sequence of Corynebacterium casei LMG S-19264T (=DSM 44701T), isolated from a smear-ripened cheese.</title>
        <authorList>
            <consortium name="US DOE Joint Genome Institute (JGI-PGF)"/>
            <person name="Walter F."/>
            <person name="Albersmeier A."/>
            <person name="Kalinowski J."/>
            <person name="Ruckert C."/>
        </authorList>
    </citation>
    <scope>NUCLEOTIDE SEQUENCE</scope>
    <source>
        <strain evidence="3">KCTC 12344</strain>
    </source>
</reference>
<dbReference type="OrthoDB" id="9775889at2"/>
<dbReference type="InterPro" id="IPR011583">
    <property type="entry name" value="Chitinase_II/V-like_cat"/>
</dbReference>
<dbReference type="PANTHER" id="PTHR46066:SF2">
    <property type="entry name" value="CHITINASE DOMAIN-CONTAINING PROTEIN 1"/>
    <property type="match status" value="1"/>
</dbReference>
<evidence type="ECO:0000313" key="3">
    <source>
        <dbReference type="EMBL" id="GGZ05650.1"/>
    </source>
</evidence>
<reference evidence="3" key="3">
    <citation type="submission" date="2022-12" db="EMBL/GenBank/DDBJ databases">
        <authorList>
            <person name="Sun Q."/>
            <person name="Kim S."/>
        </authorList>
    </citation>
    <scope>NUCLEOTIDE SEQUENCE</scope>
    <source>
        <strain evidence="3">KCTC 12344</strain>
    </source>
</reference>
<evidence type="ECO:0000256" key="1">
    <source>
        <dbReference type="SAM" id="SignalP"/>
    </source>
</evidence>
<keyword evidence="5" id="KW-1185">Reference proteome</keyword>
<protein>
    <recommendedName>
        <fullName evidence="2">GH18 domain-containing protein</fullName>
    </recommendedName>
</protein>
<dbReference type="SMART" id="SM00636">
    <property type="entry name" value="Glyco_18"/>
    <property type="match status" value="1"/>
</dbReference>
<evidence type="ECO:0000313" key="6">
    <source>
        <dbReference type="Proteomes" id="UP000619512"/>
    </source>
</evidence>
<dbReference type="RefSeq" id="WP_134383356.1">
    <property type="nucleotide sequence ID" value="NZ_BMWW01000009.1"/>
</dbReference>
<organism evidence="3 6">
    <name type="scientific">Pseudoduganella plicata</name>
    <dbReference type="NCBI Taxonomy" id="321984"/>
    <lineage>
        <taxon>Bacteria</taxon>
        <taxon>Pseudomonadati</taxon>
        <taxon>Pseudomonadota</taxon>
        <taxon>Betaproteobacteria</taxon>
        <taxon>Burkholderiales</taxon>
        <taxon>Oxalobacteraceae</taxon>
        <taxon>Telluria group</taxon>
        <taxon>Pseudoduganella</taxon>
    </lineage>
</organism>